<feature type="domain" description="PAS" evidence="10">
    <location>
        <begin position="12"/>
        <end position="77"/>
    </location>
</feature>
<reference evidence="12" key="1">
    <citation type="submission" date="2023-12" db="EMBL/GenBank/DDBJ databases">
        <title>Fervidustalea candida gen. nov., sp. nov., a novel member of the family Paenibacillaceae isolated from a geothermal area.</title>
        <authorList>
            <person name="Li W.-J."/>
            <person name="Jiao J.-Y."/>
            <person name="Chen Y."/>
        </authorList>
    </citation>
    <scope>NUCLEOTIDE SEQUENCE</scope>
    <source>
        <strain evidence="12">SYSU GA230002</strain>
    </source>
</reference>
<keyword evidence="8" id="KW-0902">Two-component regulatory system</keyword>
<dbReference type="SUPFAM" id="SSF55785">
    <property type="entry name" value="PYP-like sensor domain (PAS domain)"/>
    <property type="match status" value="2"/>
</dbReference>
<keyword evidence="3" id="KW-0597">Phosphoprotein</keyword>
<dbReference type="SMART" id="SM00086">
    <property type="entry name" value="PAC"/>
    <property type="match status" value="2"/>
</dbReference>
<evidence type="ECO:0000256" key="1">
    <source>
        <dbReference type="ARBA" id="ARBA00000085"/>
    </source>
</evidence>
<dbReference type="SMART" id="SM00091">
    <property type="entry name" value="PAS"/>
    <property type="match status" value="2"/>
</dbReference>
<evidence type="ECO:0000259" key="10">
    <source>
        <dbReference type="PROSITE" id="PS50112"/>
    </source>
</evidence>
<dbReference type="InterPro" id="IPR035965">
    <property type="entry name" value="PAS-like_dom_sf"/>
</dbReference>
<dbReference type="InterPro" id="IPR003661">
    <property type="entry name" value="HisK_dim/P_dom"/>
</dbReference>
<dbReference type="PROSITE" id="PS50113">
    <property type="entry name" value="PAC"/>
    <property type="match status" value="2"/>
</dbReference>
<comment type="caution">
    <text evidence="12">The sequence shown here is derived from an EMBL/GenBank/DDBJ whole genome shotgun (WGS) entry which is preliminary data.</text>
</comment>
<dbReference type="Pfam" id="PF00512">
    <property type="entry name" value="HisKA"/>
    <property type="match status" value="1"/>
</dbReference>
<organism evidence="12 13">
    <name type="scientific">Ferviditalea candida</name>
    <dbReference type="NCBI Taxonomy" id="3108399"/>
    <lineage>
        <taxon>Bacteria</taxon>
        <taxon>Bacillati</taxon>
        <taxon>Bacillota</taxon>
        <taxon>Bacilli</taxon>
        <taxon>Bacillales</taxon>
        <taxon>Paenibacillaceae</taxon>
        <taxon>Ferviditalea</taxon>
    </lineage>
</organism>
<feature type="domain" description="PAC" evidence="11">
    <location>
        <begin position="206"/>
        <end position="258"/>
    </location>
</feature>
<dbReference type="InterPro" id="IPR000700">
    <property type="entry name" value="PAS-assoc_C"/>
</dbReference>
<feature type="domain" description="PAS" evidence="10">
    <location>
        <begin position="132"/>
        <end position="203"/>
    </location>
</feature>
<dbReference type="InterPro" id="IPR000014">
    <property type="entry name" value="PAS"/>
</dbReference>
<dbReference type="Gene3D" id="1.10.287.130">
    <property type="match status" value="1"/>
</dbReference>
<dbReference type="InterPro" id="IPR004358">
    <property type="entry name" value="Sig_transdc_His_kin-like_C"/>
</dbReference>
<keyword evidence="7" id="KW-0067">ATP-binding</keyword>
<name>A0ABU5ZPV6_9BACL</name>
<dbReference type="EC" id="2.7.13.3" evidence="2"/>
<dbReference type="Proteomes" id="UP001310386">
    <property type="component" value="Unassembled WGS sequence"/>
</dbReference>
<dbReference type="InterPro" id="IPR036097">
    <property type="entry name" value="HisK_dim/P_sf"/>
</dbReference>
<dbReference type="SUPFAM" id="SSF47384">
    <property type="entry name" value="Homodimeric domain of signal transducing histidine kinase"/>
    <property type="match status" value="1"/>
</dbReference>
<evidence type="ECO:0000259" key="9">
    <source>
        <dbReference type="PROSITE" id="PS50109"/>
    </source>
</evidence>
<gene>
    <name evidence="12" type="ORF">VF724_17800</name>
</gene>
<feature type="domain" description="PAC" evidence="11">
    <location>
        <begin position="80"/>
        <end position="132"/>
    </location>
</feature>
<dbReference type="InterPro" id="IPR005467">
    <property type="entry name" value="His_kinase_dom"/>
</dbReference>
<dbReference type="PANTHER" id="PTHR43065:SF34">
    <property type="entry name" value="SPORULATION KINASE A"/>
    <property type="match status" value="1"/>
</dbReference>
<dbReference type="SUPFAM" id="SSF55874">
    <property type="entry name" value="ATPase domain of HSP90 chaperone/DNA topoisomerase II/histidine kinase"/>
    <property type="match status" value="1"/>
</dbReference>
<evidence type="ECO:0000313" key="12">
    <source>
        <dbReference type="EMBL" id="MEB3103491.1"/>
    </source>
</evidence>
<dbReference type="EMBL" id="JAYJLD010000037">
    <property type="protein sequence ID" value="MEB3103491.1"/>
    <property type="molecule type" value="Genomic_DNA"/>
</dbReference>
<evidence type="ECO:0000256" key="5">
    <source>
        <dbReference type="ARBA" id="ARBA00022741"/>
    </source>
</evidence>
<keyword evidence="13" id="KW-1185">Reference proteome</keyword>
<dbReference type="CDD" id="cd00082">
    <property type="entry name" value="HisKA"/>
    <property type="match status" value="1"/>
</dbReference>
<dbReference type="Pfam" id="PF13426">
    <property type="entry name" value="PAS_9"/>
    <property type="match status" value="1"/>
</dbReference>
<dbReference type="RefSeq" id="WP_371755617.1">
    <property type="nucleotide sequence ID" value="NZ_JAYJLD010000037.1"/>
</dbReference>
<protein>
    <recommendedName>
        <fullName evidence="2">histidine kinase</fullName>
        <ecNumber evidence="2">2.7.13.3</ecNumber>
    </recommendedName>
</protein>
<evidence type="ECO:0000259" key="11">
    <source>
        <dbReference type="PROSITE" id="PS50113"/>
    </source>
</evidence>
<dbReference type="Gene3D" id="3.30.565.10">
    <property type="entry name" value="Histidine kinase-like ATPase, C-terminal domain"/>
    <property type="match status" value="1"/>
</dbReference>
<keyword evidence="6" id="KW-0418">Kinase</keyword>
<dbReference type="InterPro" id="IPR013656">
    <property type="entry name" value="PAS_4"/>
</dbReference>
<accession>A0ABU5ZPV6</accession>
<comment type="catalytic activity">
    <reaction evidence="1">
        <text>ATP + protein L-histidine = ADP + protein N-phospho-L-histidine.</text>
        <dbReference type="EC" id="2.7.13.3"/>
    </reaction>
</comment>
<evidence type="ECO:0000256" key="4">
    <source>
        <dbReference type="ARBA" id="ARBA00022679"/>
    </source>
</evidence>
<dbReference type="SMART" id="SM00388">
    <property type="entry name" value="HisKA"/>
    <property type="match status" value="1"/>
</dbReference>
<evidence type="ECO:0000256" key="8">
    <source>
        <dbReference type="ARBA" id="ARBA00023012"/>
    </source>
</evidence>
<dbReference type="InterPro" id="IPR001610">
    <property type="entry name" value="PAC"/>
</dbReference>
<evidence type="ECO:0000256" key="6">
    <source>
        <dbReference type="ARBA" id="ARBA00022777"/>
    </source>
</evidence>
<proteinExistence type="predicted"/>
<dbReference type="InterPro" id="IPR036890">
    <property type="entry name" value="HATPase_C_sf"/>
</dbReference>
<dbReference type="PANTHER" id="PTHR43065">
    <property type="entry name" value="SENSOR HISTIDINE KINASE"/>
    <property type="match status" value="1"/>
</dbReference>
<dbReference type="Pfam" id="PF08448">
    <property type="entry name" value="PAS_4"/>
    <property type="match status" value="1"/>
</dbReference>
<evidence type="ECO:0000256" key="3">
    <source>
        <dbReference type="ARBA" id="ARBA00022553"/>
    </source>
</evidence>
<keyword evidence="4" id="KW-0808">Transferase</keyword>
<dbReference type="SMART" id="SM00387">
    <property type="entry name" value="HATPase_c"/>
    <property type="match status" value="1"/>
</dbReference>
<dbReference type="CDD" id="cd00130">
    <property type="entry name" value="PAS"/>
    <property type="match status" value="2"/>
</dbReference>
<dbReference type="PRINTS" id="PR00344">
    <property type="entry name" value="BCTRLSENSOR"/>
</dbReference>
<evidence type="ECO:0000256" key="7">
    <source>
        <dbReference type="ARBA" id="ARBA00022840"/>
    </source>
</evidence>
<sequence length="486" mass="54777">MKQPELNYALFMETFFNHSVDAITIIGADNIIQYVNPAFEALYGLSADTVVGKNVWTLWPENTNDFPWMASRILQEKQVSEYETRRRTAYGHCVDVSLTISPIRDLDGNIRAYLTVGRDITEKKRMERALLEVESMFRLIEGNISDAVAIVTRSGRIEYASTSYETFLGIRITNIIGGIAVDWIHPDDINRTKDIFINLLHEKKRCQLECRLKHRDGYWLDVETAMTPIMDDNGEVRKIILVSRDITDRRRAEQLLLQAEKLSVVGQLGAALAHEIRNPLTSVKGFFQLLNRDTLGKEHYFSIIFSELQRIEDIIGDFLNSAKPQINGFQVCDAWELLRKSISVMQLEAHMHNIEIRLASAQAYLPIRCDEDKLKQVFVNVIKNAIESMSRGGVITVNAELAGDDRICIQITDQGCGISADLLPQLGHPFYTTKEKGTGMGLAVCSKILHEHKGEMSFVSSQGEGTQVSIKLPKTEPLVSDADSAK</sequence>
<dbReference type="InterPro" id="IPR003594">
    <property type="entry name" value="HATPase_dom"/>
</dbReference>
<feature type="domain" description="Histidine kinase" evidence="9">
    <location>
        <begin position="271"/>
        <end position="476"/>
    </location>
</feature>
<evidence type="ECO:0000313" key="13">
    <source>
        <dbReference type="Proteomes" id="UP001310386"/>
    </source>
</evidence>
<dbReference type="NCBIfam" id="TIGR00229">
    <property type="entry name" value="sensory_box"/>
    <property type="match status" value="2"/>
</dbReference>
<dbReference type="Pfam" id="PF02518">
    <property type="entry name" value="HATPase_c"/>
    <property type="match status" value="1"/>
</dbReference>
<dbReference type="PROSITE" id="PS50112">
    <property type="entry name" value="PAS"/>
    <property type="match status" value="2"/>
</dbReference>
<dbReference type="Gene3D" id="3.30.450.20">
    <property type="entry name" value="PAS domain"/>
    <property type="match status" value="2"/>
</dbReference>
<dbReference type="PROSITE" id="PS50109">
    <property type="entry name" value="HIS_KIN"/>
    <property type="match status" value="1"/>
</dbReference>
<evidence type="ECO:0000256" key="2">
    <source>
        <dbReference type="ARBA" id="ARBA00012438"/>
    </source>
</evidence>
<keyword evidence="5" id="KW-0547">Nucleotide-binding</keyword>